<dbReference type="EMBL" id="CDHN01000003">
    <property type="protein sequence ID" value="CEJ89909.1"/>
    <property type="molecule type" value="Genomic_DNA"/>
</dbReference>
<name>A0A0A1T500_9HYPO</name>
<sequence>MLACQRNETKGATFTVNELNWFRRHAYNIGVLSCEKWAASNLIGLFKSCITLSQCYGDTHPLPVPQELSLMTMRCHFMLSSIHINNARNSQEDNSQSYQESRVHFGEYCKILETFTVRNCGTNDKLSSSLAEHIQKHMLLQTSMLYVFEFEAAVMLDDWSILSQIVQRAHICSDEGVYKAMGDCLLQSQAPVEVLSNITKLIVNQIYILETFDASRLAKYIRCLFQALLLRGEGLAIQLLDQAIQLARELDKAQNPFPALEARWMVATSFNRAVDHYVQGDHQRCKEWASRAIDLANYTGDDGLLKKAVESRYSELKLENESL</sequence>
<proteinExistence type="predicted"/>
<dbReference type="HOGENOM" id="CLU_074649_0_0_1"/>
<keyword evidence="2" id="KW-1185">Reference proteome</keyword>
<dbReference type="Proteomes" id="UP000039046">
    <property type="component" value="Unassembled WGS sequence"/>
</dbReference>
<evidence type="ECO:0000313" key="1">
    <source>
        <dbReference type="EMBL" id="CEJ89909.1"/>
    </source>
</evidence>
<dbReference type="OrthoDB" id="65716at2759"/>
<dbReference type="GO" id="GO:0090173">
    <property type="term" value="P:regulation of synaptonemal complex assembly"/>
    <property type="evidence" value="ECO:0007669"/>
    <property type="project" value="InterPro"/>
</dbReference>
<dbReference type="AlphaFoldDB" id="A0A0A1T500"/>
<dbReference type="STRING" id="1531966.A0A0A1T500"/>
<dbReference type="InterPro" id="IPR039057">
    <property type="entry name" value="Spo22/ZIP4"/>
</dbReference>
<reference evidence="1 2" key="1">
    <citation type="journal article" date="2015" name="Genome Announc.">
        <title>Draft Genome Sequence and Gene Annotation of the Entomopathogenic Fungus Verticillium hemipterigenum.</title>
        <authorList>
            <person name="Horn F."/>
            <person name="Habel A."/>
            <person name="Scharf D.H."/>
            <person name="Dworschak J."/>
            <person name="Brakhage A.A."/>
            <person name="Guthke R."/>
            <person name="Hertweck C."/>
            <person name="Linde J."/>
        </authorList>
    </citation>
    <scope>NUCLEOTIDE SEQUENCE [LARGE SCALE GENOMIC DNA]</scope>
</reference>
<gene>
    <name evidence="1" type="ORF">VHEMI05724</name>
</gene>
<dbReference type="PANTHER" id="PTHR40375">
    <property type="entry name" value="SPORULATION-SPECIFIC PROTEIN 22"/>
    <property type="match status" value="1"/>
</dbReference>
<dbReference type="PANTHER" id="PTHR40375:SF2">
    <property type="entry name" value="SPORULATION-SPECIFIC PROTEIN 22"/>
    <property type="match status" value="1"/>
</dbReference>
<organism evidence="1 2">
    <name type="scientific">[Torrubiella] hemipterigena</name>
    <dbReference type="NCBI Taxonomy" id="1531966"/>
    <lineage>
        <taxon>Eukaryota</taxon>
        <taxon>Fungi</taxon>
        <taxon>Dikarya</taxon>
        <taxon>Ascomycota</taxon>
        <taxon>Pezizomycotina</taxon>
        <taxon>Sordariomycetes</taxon>
        <taxon>Hypocreomycetidae</taxon>
        <taxon>Hypocreales</taxon>
        <taxon>Clavicipitaceae</taxon>
        <taxon>Clavicipitaceae incertae sedis</taxon>
        <taxon>'Torrubiella' clade</taxon>
    </lineage>
</organism>
<accession>A0A0A1T500</accession>
<evidence type="ECO:0000313" key="2">
    <source>
        <dbReference type="Proteomes" id="UP000039046"/>
    </source>
</evidence>
<protein>
    <submittedName>
        <fullName evidence="1">Uncharacterized protein</fullName>
    </submittedName>
</protein>